<dbReference type="RefSeq" id="XP_040166895.1">
    <property type="nucleotide sequence ID" value="XM_040310961.1"/>
</dbReference>
<dbReference type="PANTHER" id="PTHR46190:SF1">
    <property type="entry name" value="SI:CH211-201H21.5"/>
    <property type="match status" value="1"/>
</dbReference>
<dbReference type="EnsemblMetazoa" id="AARA003857-RA">
    <property type="protein sequence ID" value="AARA003857-PA"/>
    <property type="gene ID" value="AARA003857"/>
</dbReference>
<dbReference type="AlphaFoldDB" id="A0A182HRG4"/>
<dbReference type="SUPFAM" id="SSF53590">
    <property type="entry name" value="Nucleoside hydrolase"/>
    <property type="match status" value="1"/>
</dbReference>
<dbReference type="InterPro" id="IPR001910">
    <property type="entry name" value="Inosine/uridine_hydrolase_dom"/>
</dbReference>
<proteinExistence type="inferred from homology"/>
<dbReference type="InterPro" id="IPR052775">
    <property type="entry name" value="IUN_hydrolase"/>
</dbReference>
<evidence type="ECO:0000313" key="4">
    <source>
        <dbReference type="Proteomes" id="UP000075840"/>
    </source>
</evidence>
<dbReference type="Proteomes" id="UP000075840">
    <property type="component" value="Unassembled WGS sequence"/>
</dbReference>
<sequence>MDIFDFVKVLSLLCALVANVNSADRTKVVISTDAGADDAWALYYLLEAKQEVDVLAICCTKGNTNVTNVATNVLRVLDALQRTDIPVYIGSNERILLPEPSVNPDEMYFGADGFSDVVFEREPTRAPLQERQHGLQELYTLIDQHPNEVVFVNLGPLTDLALLLKVYPATRTLLKAIYLMGGNRHGIGNTQSAAEFNFYNDPESASITFNAYQGPIVVIPWETALRPNLVTSFEWRMDVLGNSNKTIVDILNQVERVALEKLPEKDRIWMPCDLLVSMLLVHPHLLVESKRYTGDVELNGRLTRGQLVLDHMNEGSGNVTIVDNLDEAKVKQYLLNLR</sequence>
<dbReference type="GeneID" id="120902305"/>
<comment type="similarity">
    <text evidence="1">Belongs to the IUNH family.</text>
</comment>
<dbReference type="PANTHER" id="PTHR46190">
    <property type="entry name" value="SI:CH211-201H21.5-RELATED"/>
    <property type="match status" value="1"/>
</dbReference>
<dbReference type="CDD" id="cd02649">
    <property type="entry name" value="nuc_hydro_CeIAG"/>
    <property type="match status" value="1"/>
</dbReference>
<feature type="domain" description="Inosine/uridine-preferring nucleoside hydrolase" evidence="2">
    <location>
        <begin position="28"/>
        <end position="331"/>
    </location>
</feature>
<dbReference type="Pfam" id="PF01156">
    <property type="entry name" value="IU_nuc_hydro"/>
    <property type="match status" value="1"/>
</dbReference>
<dbReference type="EMBL" id="APCN01001701">
    <property type="status" value="NOT_ANNOTATED_CDS"/>
    <property type="molecule type" value="Genomic_DNA"/>
</dbReference>
<name>A0A182HRG4_ANOAR</name>
<evidence type="ECO:0000259" key="2">
    <source>
        <dbReference type="Pfam" id="PF01156"/>
    </source>
</evidence>
<dbReference type="VEuPathDB" id="VectorBase:AARA003857"/>
<dbReference type="InterPro" id="IPR036452">
    <property type="entry name" value="Ribo_hydro-like"/>
</dbReference>
<evidence type="ECO:0000256" key="1">
    <source>
        <dbReference type="ARBA" id="ARBA00009176"/>
    </source>
</evidence>
<reference evidence="3" key="1">
    <citation type="submission" date="2022-08" db="UniProtKB">
        <authorList>
            <consortium name="EnsemblMetazoa"/>
        </authorList>
    </citation>
    <scope>IDENTIFICATION</scope>
    <source>
        <strain evidence="3">Dongola</strain>
    </source>
</reference>
<organism evidence="3 4">
    <name type="scientific">Anopheles arabiensis</name>
    <name type="common">Mosquito</name>
    <dbReference type="NCBI Taxonomy" id="7173"/>
    <lineage>
        <taxon>Eukaryota</taxon>
        <taxon>Metazoa</taxon>
        <taxon>Ecdysozoa</taxon>
        <taxon>Arthropoda</taxon>
        <taxon>Hexapoda</taxon>
        <taxon>Insecta</taxon>
        <taxon>Pterygota</taxon>
        <taxon>Neoptera</taxon>
        <taxon>Endopterygota</taxon>
        <taxon>Diptera</taxon>
        <taxon>Nematocera</taxon>
        <taxon>Culicoidea</taxon>
        <taxon>Culicidae</taxon>
        <taxon>Anophelinae</taxon>
        <taxon>Anopheles</taxon>
    </lineage>
</organism>
<dbReference type="KEGG" id="aara:120902305"/>
<dbReference type="Gene3D" id="3.90.245.10">
    <property type="entry name" value="Ribonucleoside hydrolase-like"/>
    <property type="match status" value="1"/>
</dbReference>
<dbReference type="VEuPathDB" id="VectorBase:AARA21_003347"/>
<keyword evidence="4" id="KW-1185">Reference proteome</keyword>
<evidence type="ECO:0000313" key="3">
    <source>
        <dbReference type="EnsemblMetazoa" id="AARA003857-PA"/>
    </source>
</evidence>
<accession>A0A182HRG4</accession>
<dbReference type="GO" id="GO:0016799">
    <property type="term" value="F:hydrolase activity, hydrolyzing N-glycosyl compounds"/>
    <property type="evidence" value="ECO:0007669"/>
    <property type="project" value="InterPro"/>
</dbReference>
<protein>
    <recommendedName>
        <fullName evidence="2">Inosine/uridine-preferring nucleoside hydrolase domain-containing protein</fullName>
    </recommendedName>
</protein>